<feature type="transmembrane region" description="Helical" evidence="1">
    <location>
        <begin position="192"/>
        <end position="215"/>
    </location>
</feature>
<dbReference type="eggNOG" id="ENOG5033XCX">
    <property type="taxonomic scope" value="Bacteria"/>
</dbReference>
<keyword evidence="1" id="KW-1133">Transmembrane helix</keyword>
<feature type="transmembrane region" description="Helical" evidence="1">
    <location>
        <begin position="221"/>
        <end position="238"/>
    </location>
</feature>
<dbReference type="AlphaFoldDB" id="A0A059XLR6"/>
<evidence type="ECO:0000313" key="2">
    <source>
        <dbReference type="EMBL" id="AIA29474.1"/>
    </source>
</evidence>
<dbReference type="Proteomes" id="UP000027088">
    <property type="component" value="Chromosome"/>
</dbReference>
<organism evidence="2 3">
    <name type="scientific">Mycoplasmopsis californica</name>
    <dbReference type="NCBI Taxonomy" id="2113"/>
    <lineage>
        <taxon>Bacteria</taxon>
        <taxon>Bacillati</taxon>
        <taxon>Mycoplasmatota</taxon>
        <taxon>Mycoplasmoidales</taxon>
        <taxon>Metamycoplasmataceae</taxon>
        <taxon>Mycoplasmopsis</taxon>
    </lineage>
</organism>
<evidence type="ECO:0000256" key="1">
    <source>
        <dbReference type="SAM" id="Phobius"/>
    </source>
</evidence>
<feature type="transmembrane region" description="Helical" evidence="1">
    <location>
        <begin position="69"/>
        <end position="90"/>
    </location>
</feature>
<proteinExistence type="predicted"/>
<keyword evidence="1" id="KW-0812">Transmembrane</keyword>
<dbReference type="NCBIfam" id="NF045848">
    <property type="entry name" value="MMCAP2_0566_fam"/>
    <property type="match status" value="1"/>
</dbReference>
<dbReference type="RefSeq" id="WP_038561594.1">
    <property type="nucleotide sequence ID" value="NZ_CP007521.1"/>
</dbReference>
<keyword evidence="1" id="KW-0472">Membrane</keyword>
<protein>
    <recommendedName>
        <fullName evidence="4">Transmembrane protein</fullName>
    </recommendedName>
</protein>
<dbReference type="KEGG" id="mcr:MCFN_01650"/>
<feature type="transmembrane region" description="Helical" evidence="1">
    <location>
        <begin position="285"/>
        <end position="303"/>
    </location>
</feature>
<keyword evidence="3" id="KW-1185">Reference proteome</keyword>
<reference evidence="2 3" key="1">
    <citation type="journal article" date="2014" name="Genome Announc.">
        <title>Complete Genome Sequence of the Bovine Mastitis Pathogen Mycoplasma californicum Strain ST-6T (ATCC 33461T).</title>
        <authorList>
            <person name="Calcutt M.J."/>
            <person name="Foecking M.F."/>
            <person name="Fox L.K."/>
        </authorList>
    </citation>
    <scope>NUCLEOTIDE SEQUENCE [LARGE SCALE GENOMIC DNA]</scope>
    <source>
        <strain evidence="2 3">ST-6</strain>
    </source>
</reference>
<name>A0A059XLR6_9BACT</name>
<sequence length="441" mass="49809">MITSAINTLIYYIWLGLYYICVVVPLLFVKGIVKIYELISIGLPQYLLFGMNVNKPLSFSHLPDMFKRLAIISALVYVFLFIISVIRLGFWRGEWAETNPVSTALKFSFISMIFVVGIPLLIYLFNILISIMFSLIISTKDLAVDKQIFNSLYNPEEMSSVSFDDWQSVADNNFNFTREIYNELSHGTRSKMLFLGSLMSYATCIPLVAGLLTIVQKIFQQFYLFIISPFVASSSIADGGKRMKRWAWMYFGKSFVILGLVLSVQVFTIFLSLSEKWINTLEIDWIAKILLLFAVCVGGAFAAKGVASELGNLVGEATSLKASLNQTKKIFTTSSNVIQNMPVYKTNNFSKDRTVLNKFTNYEWAGRLKRRDILSSNIAQKHRTNTEFNQKISNVTQLNSNTGLSGVRSSILDIVSKRLNSHKVSNSNAKISSGYKNKNIF</sequence>
<feature type="transmembrane region" description="Helical" evidence="1">
    <location>
        <begin position="250"/>
        <end position="273"/>
    </location>
</feature>
<evidence type="ECO:0000313" key="3">
    <source>
        <dbReference type="Proteomes" id="UP000027088"/>
    </source>
</evidence>
<dbReference type="NCBIfam" id="NF045889">
    <property type="entry name" value="ICE_Mbov_0396_TM"/>
    <property type="match status" value="1"/>
</dbReference>
<accession>A0A059XLR6</accession>
<gene>
    <name evidence="2" type="ORF">MCFN_01650</name>
</gene>
<feature type="transmembrane region" description="Helical" evidence="1">
    <location>
        <begin position="9"/>
        <end position="29"/>
    </location>
</feature>
<dbReference type="EMBL" id="CP007521">
    <property type="protein sequence ID" value="AIA29474.1"/>
    <property type="molecule type" value="Genomic_DNA"/>
</dbReference>
<evidence type="ECO:0008006" key="4">
    <source>
        <dbReference type="Google" id="ProtNLM"/>
    </source>
</evidence>
<feature type="transmembrane region" description="Helical" evidence="1">
    <location>
        <begin position="110"/>
        <end position="137"/>
    </location>
</feature>